<name>A0A8H7XVJ8_PSICU</name>
<sequence length="328" mass="37059">MDSKVSHSRTATSRPCDSDTYRLLPTELLEQILTEAWVSSMSPEERKKFVKTISRASKTWAATLARVCSRDVYIIEEELQFPKRIETDYSSFQLRRSLTRQLPLPSFALTTYGSFTQFERLRKRAMKDLLSTFRGLPYAPNLSKLSVEYFSQGTSSCSIIAFDVRVIRMEVEYNFVPDTPSWLLDELGLTGRGRLSKSSHTPWEIPDLDHISTSDSDASAFGDILRLCPHLEMPTTKTFGINLRILSSSDYVPQHSSIVHGPVSFPKFLGWISENDLKQHRNGCIPEGICGKSLGLVLDNPIYSRGRSQDLTNMIRNVGVFTQRSGSS</sequence>
<protein>
    <submittedName>
        <fullName evidence="1">Uncharacterized protein</fullName>
    </submittedName>
</protein>
<dbReference type="OrthoDB" id="2836053at2759"/>
<dbReference type="EMBL" id="JAFIQS010000008">
    <property type="protein sequence ID" value="KAG5166468.1"/>
    <property type="molecule type" value="Genomic_DNA"/>
</dbReference>
<dbReference type="AlphaFoldDB" id="A0A8H7XVJ8"/>
<comment type="caution">
    <text evidence="1">The sequence shown here is derived from an EMBL/GenBank/DDBJ whole genome shotgun (WGS) entry which is preliminary data.</text>
</comment>
<gene>
    <name evidence="1" type="ORF">JR316_008557</name>
</gene>
<evidence type="ECO:0000313" key="1">
    <source>
        <dbReference type="EMBL" id="KAG5166468.1"/>
    </source>
</evidence>
<accession>A0A8H7XVJ8</accession>
<proteinExistence type="predicted"/>
<organism evidence="1">
    <name type="scientific">Psilocybe cubensis</name>
    <name type="common">Psychedelic mushroom</name>
    <name type="synonym">Stropharia cubensis</name>
    <dbReference type="NCBI Taxonomy" id="181762"/>
    <lineage>
        <taxon>Eukaryota</taxon>
        <taxon>Fungi</taxon>
        <taxon>Dikarya</taxon>
        <taxon>Basidiomycota</taxon>
        <taxon>Agaricomycotina</taxon>
        <taxon>Agaricomycetes</taxon>
        <taxon>Agaricomycetidae</taxon>
        <taxon>Agaricales</taxon>
        <taxon>Agaricineae</taxon>
        <taxon>Strophariaceae</taxon>
        <taxon>Psilocybe</taxon>
    </lineage>
</organism>
<reference evidence="1" key="1">
    <citation type="submission" date="2021-02" db="EMBL/GenBank/DDBJ databases">
        <title>Psilocybe cubensis genome.</title>
        <authorList>
            <person name="Mckernan K.J."/>
            <person name="Crawford S."/>
            <person name="Trippe A."/>
            <person name="Kane L.T."/>
            <person name="Mclaughlin S."/>
        </authorList>
    </citation>
    <scope>NUCLEOTIDE SEQUENCE [LARGE SCALE GENOMIC DNA]</scope>
    <source>
        <strain evidence="1">MGC-MH-2018</strain>
    </source>
</reference>